<dbReference type="PANTHER" id="PTHR47027:SF20">
    <property type="entry name" value="REVERSE TRANSCRIPTASE-LIKE PROTEIN WITH RNA-DIRECTED DNA POLYMERASE DOMAIN"/>
    <property type="match status" value="1"/>
</dbReference>
<evidence type="ECO:0000313" key="2">
    <source>
        <dbReference type="EnsemblMetazoa" id="PPA37755.1"/>
    </source>
</evidence>
<protein>
    <submittedName>
        <fullName evidence="2">Uncharacterized protein</fullName>
    </submittedName>
</protein>
<sequence length="404" mass="46070">MRGGHIQKAVQLGSADSQAHSCPKALIPDTRGGCRSVQRGQGHPITEQLRTRTPDRPPTLRHDRDLRICTLNCRTLSSYNSMAALEHSFEGIRYDEDINEHRIRVLTKAAEEKRSIKKAKQSLSRSRTPMDTVLDSSGAPITSRTGIEERVKEFYTNLFRSATPPSNDPLPILPSEEWCTGPEMSLGGDPLEETDAYVYLDRELRSNGTMNTELMRRKRAAWAAYGSIRDVTRVPGSQAPLIPLRLARPPRPLLRCRDVASHEVRPLFIETTHRALERSLIGTSLHSMRQKNMTSIDVRRISLLTDPIDYIRRAKHRWAGHVLRREDDRWSTRVTQLFPPPDVVRPSGRPPARLSDSIVEYTKMTYSTGRCTRLSSLRAPYQHWTTRARDINTWRDCDPRGLAR</sequence>
<organism evidence="2 3">
    <name type="scientific">Pristionchus pacificus</name>
    <name type="common">Parasitic nematode worm</name>
    <dbReference type="NCBI Taxonomy" id="54126"/>
    <lineage>
        <taxon>Eukaryota</taxon>
        <taxon>Metazoa</taxon>
        <taxon>Ecdysozoa</taxon>
        <taxon>Nematoda</taxon>
        <taxon>Chromadorea</taxon>
        <taxon>Rhabditida</taxon>
        <taxon>Rhabditina</taxon>
        <taxon>Diplogasteromorpha</taxon>
        <taxon>Diplogasteroidea</taxon>
        <taxon>Neodiplogasteridae</taxon>
        <taxon>Pristionchus</taxon>
    </lineage>
</organism>
<keyword evidence="3" id="KW-1185">Reference proteome</keyword>
<dbReference type="OrthoDB" id="410104at2759"/>
<feature type="compositionally biased region" description="Basic and acidic residues" evidence="1">
    <location>
        <begin position="49"/>
        <end position="61"/>
    </location>
</feature>
<reference evidence="3" key="1">
    <citation type="journal article" date="2008" name="Nat. Genet.">
        <title>The Pristionchus pacificus genome provides a unique perspective on nematode lifestyle and parasitism.</title>
        <authorList>
            <person name="Dieterich C."/>
            <person name="Clifton S.W."/>
            <person name="Schuster L.N."/>
            <person name="Chinwalla A."/>
            <person name="Delehaunty K."/>
            <person name="Dinkelacker I."/>
            <person name="Fulton L."/>
            <person name="Fulton R."/>
            <person name="Godfrey J."/>
            <person name="Minx P."/>
            <person name="Mitreva M."/>
            <person name="Roeseler W."/>
            <person name="Tian H."/>
            <person name="Witte H."/>
            <person name="Yang S.P."/>
            <person name="Wilson R.K."/>
            <person name="Sommer R.J."/>
        </authorList>
    </citation>
    <scope>NUCLEOTIDE SEQUENCE [LARGE SCALE GENOMIC DNA]</scope>
    <source>
        <strain evidence="3">PS312</strain>
    </source>
</reference>
<feature type="region of interest" description="Disordered" evidence="1">
    <location>
        <begin position="117"/>
        <end position="141"/>
    </location>
</feature>
<reference evidence="2" key="2">
    <citation type="submission" date="2022-06" db="UniProtKB">
        <authorList>
            <consortium name="EnsemblMetazoa"/>
        </authorList>
    </citation>
    <scope>IDENTIFICATION</scope>
    <source>
        <strain evidence="2">PS312</strain>
    </source>
</reference>
<gene>
    <name evidence="2" type="primary">WBGene00276124</name>
</gene>
<dbReference type="Proteomes" id="UP000005239">
    <property type="component" value="Unassembled WGS sequence"/>
</dbReference>
<dbReference type="EnsemblMetazoa" id="PPA37755.1">
    <property type="protein sequence ID" value="PPA37755.1"/>
    <property type="gene ID" value="WBGene00276124"/>
</dbReference>
<accession>A0A2A6CS92</accession>
<accession>A0A8R1YUU6</accession>
<feature type="region of interest" description="Disordered" evidence="1">
    <location>
        <begin position="1"/>
        <end position="61"/>
    </location>
</feature>
<dbReference type="PANTHER" id="PTHR47027">
    <property type="entry name" value="REVERSE TRANSCRIPTASE DOMAIN-CONTAINING PROTEIN"/>
    <property type="match status" value="1"/>
</dbReference>
<evidence type="ECO:0000313" key="3">
    <source>
        <dbReference type="Proteomes" id="UP000005239"/>
    </source>
</evidence>
<proteinExistence type="predicted"/>
<evidence type="ECO:0000256" key="1">
    <source>
        <dbReference type="SAM" id="MobiDB-lite"/>
    </source>
</evidence>
<dbReference type="AlphaFoldDB" id="A0A2A6CS92"/>
<name>A0A2A6CS92_PRIPA</name>